<evidence type="ECO:0000256" key="1">
    <source>
        <dbReference type="ARBA" id="ARBA00022553"/>
    </source>
</evidence>
<proteinExistence type="predicted"/>
<dbReference type="EMBL" id="JAAHFQ010000284">
    <property type="protein sequence ID" value="NER28951.1"/>
    <property type="molecule type" value="Genomic_DNA"/>
</dbReference>
<sequence>MKKILVIEDEPTVREAIIEMLAAENFQVISAENGRLGVELAQKEIPALIICDILMPLLNGYEVLIALRKNPHTAIIPLIFVTAKISQEDRRQGMELGADDYLTKPFTIDSLLRTVSTQLAKQDAIIKYYSSEVECYQQLDQDLHKVKHFAATREEIFQRFFEELRQSISKMNLIANMLGCTTSKAQKERYLQILKLECSHNTNLLHDVARLREIMTKDNVDILQQYNLLKGSK</sequence>
<evidence type="ECO:0000256" key="4">
    <source>
        <dbReference type="ARBA" id="ARBA00023163"/>
    </source>
</evidence>
<reference evidence="7" key="1">
    <citation type="submission" date="2019-11" db="EMBL/GenBank/DDBJ databases">
        <title>Genomic insights into an expanded diversity of filamentous marine cyanobacteria reveals the extraordinary biosynthetic potential of Moorea and Okeania.</title>
        <authorList>
            <person name="Ferreira Leao T."/>
            <person name="Wang M."/>
            <person name="Moss N."/>
            <person name="Da Silva R."/>
            <person name="Sanders J."/>
            <person name="Nurk S."/>
            <person name="Gurevich A."/>
            <person name="Humphrey G."/>
            <person name="Reher R."/>
            <person name="Zhu Q."/>
            <person name="Belda-Ferre P."/>
            <person name="Glukhov E."/>
            <person name="Rex R."/>
            <person name="Dorrestein P.C."/>
            <person name="Knight R."/>
            <person name="Pevzner P."/>
            <person name="Gerwick W.H."/>
            <person name="Gerwick L."/>
        </authorList>
    </citation>
    <scope>NUCLEOTIDE SEQUENCE</scope>
    <source>
        <strain evidence="7">SIO1C4</strain>
    </source>
</reference>
<dbReference type="PANTHER" id="PTHR48111">
    <property type="entry name" value="REGULATOR OF RPOS"/>
    <property type="match status" value="1"/>
</dbReference>
<dbReference type="InterPro" id="IPR011006">
    <property type="entry name" value="CheY-like_superfamily"/>
</dbReference>
<evidence type="ECO:0000256" key="2">
    <source>
        <dbReference type="ARBA" id="ARBA00023015"/>
    </source>
</evidence>
<dbReference type="AlphaFoldDB" id="A0A6B3NH39"/>
<gene>
    <name evidence="7" type="ORF">F6J89_15265</name>
</gene>
<evidence type="ECO:0000256" key="3">
    <source>
        <dbReference type="ARBA" id="ARBA00023125"/>
    </source>
</evidence>
<keyword evidence="4" id="KW-0804">Transcription</keyword>
<feature type="domain" description="Response regulatory" evidence="6">
    <location>
        <begin position="3"/>
        <end position="119"/>
    </location>
</feature>
<keyword evidence="2" id="KW-0805">Transcription regulation</keyword>
<accession>A0A6B3NH39</accession>
<dbReference type="GO" id="GO:0032993">
    <property type="term" value="C:protein-DNA complex"/>
    <property type="evidence" value="ECO:0007669"/>
    <property type="project" value="TreeGrafter"/>
</dbReference>
<dbReference type="GO" id="GO:0000156">
    <property type="term" value="F:phosphorelay response regulator activity"/>
    <property type="evidence" value="ECO:0007669"/>
    <property type="project" value="TreeGrafter"/>
</dbReference>
<keyword evidence="1 5" id="KW-0597">Phosphoprotein</keyword>
<dbReference type="PROSITE" id="PS50110">
    <property type="entry name" value="RESPONSE_REGULATORY"/>
    <property type="match status" value="1"/>
</dbReference>
<dbReference type="Gene3D" id="3.40.50.2300">
    <property type="match status" value="1"/>
</dbReference>
<dbReference type="PANTHER" id="PTHR48111:SF4">
    <property type="entry name" value="DNA-BINDING DUAL TRANSCRIPTIONAL REGULATOR OMPR"/>
    <property type="match status" value="1"/>
</dbReference>
<dbReference type="InterPro" id="IPR039420">
    <property type="entry name" value="WalR-like"/>
</dbReference>
<evidence type="ECO:0000256" key="5">
    <source>
        <dbReference type="PROSITE-ProRule" id="PRU00169"/>
    </source>
</evidence>
<evidence type="ECO:0000259" key="6">
    <source>
        <dbReference type="PROSITE" id="PS50110"/>
    </source>
</evidence>
<dbReference type="Pfam" id="PF00072">
    <property type="entry name" value="Response_reg"/>
    <property type="match status" value="1"/>
</dbReference>
<name>A0A6B3NH39_9CYAN</name>
<dbReference type="GO" id="GO:0000976">
    <property type="term" value="F:transcription cis-regulatory region binding"/>
    <property type="evidence" value="ECO:0007669"/>
    <property type="project" value="TreeGrafter"/>
</dbReference>
<evidence type="ECO:0000313" key="7">
    <source>
        <dbReference type="EMBL" id="NER28951.1"/>
    </source>
</evidence>
<protein>
    <submittedName>
        <fullName evidence="7">Response regulator</fullName>
    </submittedName>
</protein>
<dbReference type="InterPro" id="IPR001789">
    <property type="entry name" value="Sig_transdc_resp-reg_receiver"/>
</dbReference>
<keyword evidence="3" id="KW-0238">DNA-binding</keyword>
<dbReference type="GO" id="GO:0005829">
    <property type="term" value="C:cytosol"/>
    <property type="evidence" value="ECO:0007669"/>
    <property type="project" value="TreeGrafter"/>
</dbReference>
<dbReference type="SMART" id="SM00448">
    <property type="entry name" value="REC"/>
    <property type="match status" value="1"/>
</dbReference>
<comment type="caution">
    <text evidence="7">The sequence shown here is derived from an EMBL/GenBank/DDBJ whole genome shotgun (WGS) entry which is preliminary data.</text>
</comment>
<organism evidence="7">
    <name type="scientific">Symploca sp. SIO1C4</name>
    <dbReference type="NCBI Taxonomy" id="2607765"/>
    <lineage>
        <taxon>Bacteria</taxon>
        <taxon>Bacillati</taxon>
        <taxon>Cyanobacteriota</taxon>
        <taxon>Cyanophyceae</taxon>
        <taxon>Coleofasciculales</taxon>
        <taxon>Coleofasciculaceae</taxon>
        <taxon>Symploca</taxon>
    </lineage>
</organism>
<feature type="modified residue" description="4-aspartylphosphate" evidence="5">
    <location>
        <position position="52"/>
    </location>
</feature>
<dbReference type="SUPFAM" id="SSF52172">
    <property type="entry name" value="CheY-like"/>
    <property type="match status" value="1"/>
</dbReference>
<dbReference type="GO" id="GO:0006355">
    <property type="term" value="P:regulation of DNA-templated transcription"/>
    <property type="evidence" value="ECO:0007669"/>
    <property type="project" value="TreeGrafter"/>
</dbReference>